<dbReference type="CDD" id="cd00882">
    <property type="entry name" value="Ras_like_GTPase"/>
    <property type="match status" value="1"/>
</dbReference>
<evidence type="ECO:0000256" key="3">
    <source>
        <dbReference type="SAM" id="MobiDB-lite"/>
    </source>
</evidence>
<accession>A0A485M0R1</accession>
<evidence type="ECO:0000313" key="4">
    <source>
        <dbReference type="EMBL" id="VFU14550.1"/>
    </source>
</evidence>
<feature type="compositionally biased region" description="Low complexity" evidence="3">
    <location>
        <begin position="240"/>
        <end position="252"/>
    </location>
</feature>
<gene>
    <name evidence="4" type="primary">mglA</name>
    <name evidence="4" type="ORF">SCFA_30069</name>
</gene>
<dbReference type="SUPFAM" id="SSF52540">
    <property type="entry name" value="P-loop containing nucleoside triphosphate hydrolases"/>
    <property type="match status" value="1"/>
</dbReference>
<protein>
    <submittedName>
        <fullName evidence="4">Mutual gliding-motility protein MglA</fullName>
    </submittedName>
</protein>
<sequence length="311" mass="34335">MAVINYSKKEISAKIVYYGPSLCGKTTNIQSIYASIKPEQKGKLVSLATEADRTLFFDFLPIEIANIRGFKTRLHFYTVPGQVYYNSTRRAVLTGVDGLVFVADSQRDKMEENIESLANLEENLNYYGKSMKTLPLVIQYNKRDLPDVTPVAEMEQILNPDGYPYFEAVATTGEGVLQTLTKITKMVLRHIEMGTSGKPQPKAQPRTERFSIEQNAHAGGQPAAPNVPLSDAPKKPDLPPTLDIPIPEDAAAAPSKDAEFAGGRIQIVGTENAKIISVNAISIPLHLKVEGDPRTYTMEMAIKIDRLIPEE</sequence>
<reference evidence="4" key="1">
    <citation type="submission" date="2019-03" db="EMBL/GenBank/DDBJ databases">
        <authorList>
            <person name="Hao L."/>
        </authorList>
    </citation>
    <scope>NUCLEOTIDE SEQUENCE</scope>
</reference>
<dbReference type="GO" id="GO:0005525">
    <property type="term" value="F:GTP binding"/>
    <property type="evidence" value="ECO:0007669"/>
    <property type="project" value="UniProtKB-KW"/>
</dbReference>
<dbReference type="PANTHER" id="PTHR42708">
    <property type="entry name" value="ATP/GTP-BINDING PROTEIN-RELATED"/>
    <property type="match status" value="1"/>
</dbReference>
<dbReference type="Gene3D" id="3.40.50.300">
    <property type="entry name" value="P-loop containing nucleotide triphosphate hydrolases"/>
    <property type="match status" value="1"/>
</dbReference>
<organism evidence="4">
    <name type="scientific">anaerobic digester metagenome</name>
    <dbReference type="NCBI Taxonomy" id="1263854"/>
    <lineage>
        <taxon>unclassified sequences</taxon>
        <taxon>metagenomes</taxon>
        <taxon>ecological metagenomes</taxon>
    </lineage>
</organism>
<dbReference type="InterPro" id="IPR006689">
    <property type="entry name" value="Small_GTPase_ARF/SAR"/>
</dbReference>
<keyword evidence="1" id="KW-0547">Nucleotide-binding</keyword>
<proteinExistence type="predicted"/>
<keyword evidence="2" id="KW-0342">GTP-binding</keyword>
<dbReference type="EMBL" id="CAADRM010000092">
    <property type="protein sequence ID" value="VFU14550.1"/>
    <property type="molecule type" value="Genomic_DNA"/>
</dbReference>
<dbReference type="AlphaFoldDB" id="A0A485M0R1"/>
<evidence type="ECO:0000256" key="2">
    <source>
        <dbReference type="ARBA" id="ARBA00023134"/>
    </source>
</evidence>
<evidence type="ECO:0000256" key="1">
    <source>
        <dbReference type="ARBA" id="ARBA00022741"/>
    </source>
</evidence>
<dbReference type="Pfam" id="PF00025">
    <property type="entry name" value="Arf"/>
    <property type="match status" value="1"/>
</dbReference>
<dbReference type="PANTHER" id="PTHR42708:SF1">
    <property type="entry name" value="GLIDING MOTILITY PROTEIN MGLA"/>
    <property type="match status" value="1"/>
</dbReference>
<dbReference type="GO" id="GO:0003924">
    <property type="term" value="F:GTPase activity"/>
    <property type="evidence" value="ECO:0007669"/>
    <property type="project" value="InterPro"/>
</dbReference>
<feature type="region of interest" description="Disordered" evidence="3">
    <location>
        <begin position="215"/>
        <end position="252"/>
    </location>
</feature>
<dbReference type="InterPro" id="IPR052705">
    <property type="entry name" value="Gliding_Motility_GTPase"/>
</dbReference>
<name>A0A485M0R1_9ZZZZ</name>
<dbReference type="InterPro" id="IPR027417">
    <property type="entry name" value="P-loop_NTPase"/>
</dbReference>